<organism evidence="2 3">
    <name type="scientific">Enterocloster bolteae</name>
    <dbReference type="NCBI Taxonomy" id="208479"/>
    <lineage>
        <taxon>Bacteria</taxon>
        <taxon>Bacillati</taxon>
        <taxon>Bacillota</taxon>
        <taxon>Clostridia</taxon>
        <taxon>Lachnospirales</taxon>
        <taxon>Lachnospiraceae</taxon>
        <taxon>Enterocloster</taxon>
    </lineage>
</organism>
<dbReference type="Gene3D" id="2.40.50.1020">
    <property type="entry name" value="LytTr DNA-binding domain"/>
    <property type="match status" value="1"/>
</dbReference>
<feature type="domain" description="HTH LytTR-type" evidence="1">
    <location>
        <begin position="172"/>
        <end position="263"/>
    </location>
</feature>
<gene>
    <name evidence="2" type="ORF">DW839_10360</name>
</gene>
<dbReference type="Gene3D" id="3.10.450.50">
    <property type="match status" value="1"/>
</dbReference>
<evidence type="ECO:0000313" key="3">
    <source>
        <dbReference type="Proteomes" id="UP000283975"/>
    </source>
</evidence>
<sequence>MELTMENVVQYTEYMFREYYHLNTEPFFSVLDTDVMWIGPGNIFVFGKIALKSYFKDGFIMPRIDMENIEFYPLQAGRDSCIVVGRFSAHTGQDTDKVAAAYQRVTVHFRQSGKNKIVKITHLHVSNEWNELMEDEVFPVRVSVQTYRYVQKLVAESSVKKRHKKIELCNDTGLQYIDSDMVVYMEAIGKHTVVHFVDKSVTIKRIIGEVAPLCPENFCRPHRGYLVNCEFISSVERCHITMVTGMIIPIPEKRYSEVREQIVEIMQSV</sequence>
<dbReference type="InterPro" id="IPR007492">
    <property type="entry name" value="LytTR_DNA-bd_dom"/>
</dbReference>
<dbReference type="EMBL" id="QSHZ01000009">
    <property type="protein sequence ID" value="RHC56342.1"/>
    <property type="molecule type" value="Genomic_DNA"/>
</dbReference>
<evidence type="ECO:0000259" key="1">
    <source>
        <dbReference type="SMART" id="SM00850"/>
    </source>
</evidence>
<dbReference type="GO" id="GO:0003677">
    <property type="term" value="F:DNA binding"/>
    <property type="evidence" value="ECO:0007669"/>
    <property type="project" value="InterPro"/>
</dbReference>
<accession>A0A414AWR1</accession>
<dbReference type="RefSeq" id="WP_117625511.1">
    <property type="nucleotide sequence ID" value="NZ_CAUFHZ010000006.1"/>
</dbReference>
<reference evidence="2 3" key="1">
    <citation type="submission" date="2018-08" db="EMBL/GenBank/DDBJ databases">
        <title>A genome reference for cultivated species of the human gut microbiota.</title>
        <authorList>
            <person name="Zou Y."/>
            <person name="Xue W."/>
            <person name="Luo G."/>
        </authorList>
    </citation>
    <scope>NUCLEOTIDE SEQUENCE [LARGE SCALE GENOMIC DNA]</scope>
    <source>
        <strain evidence="2 3">AM35-14</strain>
    </source>
</reference>
<evidence type="ECO:0000313" key="2">
    <source>
        <dbReference type="EMBL" id="RHC56342.1"/>
    </source>
</evidence>
<dbReference type="SMART" id="SM00850">
    <property type="entry name" value="LytTR"/>
    <property type="match status" value="1"/>
</dbReference>
<proteinExistence type="predicted"/>
<dbReference type="AlphaFoldDB" id="A0A414AWR1"/>
<name>A0A414AWR1_9FIRM</name>
<comment type="caution">
    <text evidence="2">The sequence shown here is derived from an EMBL/GenBank/DDBJ whole genome shotgun (WGS) entry which is preliminary data.</text>
</comment>
<protein>
    <submittedName>
        <fullName evidence="2">LytTR family transcriptional regulator</fullName>
    </submittedName>
</protein>
<dbReference type="Proteomes" id="UP000283975">
    <property type="component" value="Unassembled WGS sequence"/>
</dbReference>
<dbReference type="Pfam" id="PF04397">
    <property type="entry name" value="LytTR"/>
    <property type="match status" value="1"/>
</dbReference>